<proteinExistence type="predicted"/>
<dbReference type="AlphaFoldDB" id="A0A382JVC1"/>
<accession>A0A382JVC1</accession>
<protein>
    <submittedName>
        <fullName evidence="1">Uncharacterized protein</fullName>
    </submittedName>
</protein>
<evidence type="ECO:0000313" key="1">
    <source>
        <dbReference type="EMBL" id="SVC16070.1"/>
    </source>
</evidence>
<sequence length="35" mass="3764">MKRFQLQIFLAILILSISVLIAVSATSGKETANVS</sequence>
<dbReference type="EMBL" id="UINC01076680">
    <property type="protein sequence ID" value="SVC16070.1"/>
    <property type="molecule type" value="Genomic_DNA"/>
</dbReference>
<reference evidence="1" key="1">
    <citation type="submission" date="2018-05" db="EMBL/GenBank/DDBJ databases">
        <authorList>
            <person name="Lanie J.A."/>
            <person name="Ng W.-L."/>
            <person name="Kazmierczak K.M."/>
            <person name="Andrzejewski T.M."/>
            <person name="Davidsen T.M."/>
            <person name="Wayne K.J."/>
            <person name="Tettelin H."/>
            <person name="Glass J.I."/>
            <person name="Rusch D."/>
            <person name="Podicherti R."/>
            <person name="Tsui H.-C.T."/>
            <person name="Winkler M.E."/>
        </authorList>
    </citation>
    <scope>NUCLEOTIDE SEQUENCE</scope>
</reference>
<gene>
    <name evidence="1" type="ORF">METZ01_LOCUS268924</name>
</gene>
<organism evidence="1">
    <name type="scientific">marine metagenome</name>
    <dbReference type="NCBI Taxonomy" id="408172"/>
    <lineage>
        <taxon>unclassified sequences</taxon>
        <taxon>metagenomes</taxon>
        <taxon>ecological metagenomes</taxon>
    </lineage>
</organism>
<feature type="non-terminal residue" evidence="1">
    <location>
        <position position="35"/>
    </location>
</feature>
<name>A0A382JVC1_9ZZZZ</name>